<reference evidence="1 2" key="1">
    <citation type="journal article" date="2021" name="Front. Genet.">
        <title>Chromosome-Level Genome Assembly Reveals Significant Gene Expansion in the Toll and IMD Signaling Pathways of Dendrolimus kikuchii.</title>
        <authorList>
            <person name="Zhou J."/>
            <person name="Wu P."/>
            <person name="Xiong Z."/>
            <person name="Liu N."/>
            <person name="Zhao N."/>
            <person name="Ji M."/>
            <person name="Qiu Y."/>
            <person name="Yang B."/>
        </authorList>
    </citation>
    <scope>NUCLEOTIDE SEQUENCE [LARGE SCALE GENOMIC DNA]</scope>
    <source>
        <strain evidence="1">Ann1</strain>
    </source>
</reference>
<dbReference type="EMBL" id="CM034401">
    <property type="protein sequence ID" value="KAJ0175434.1"/>
    <property type="molecule type" value="Genomic_DNA"/>
</dbReference>
<dbReference type="Proteomes" id="UP000824533">
    <property type="component" value="Linkage Group LG15"/>
</dbReference>
<organism evidence="1 2">
    <name type="scientific">Dendrolimus kikuchii</name>
    <dbReference type="NCBI Taxonomy" id="765133"/>
    <lineage>
        <taxon>Eukaryota</taxon>
        <taxon>Metazoa</taxon>
        <taxon>Ecdysozoa</taxon>
        <taxon>Arthropoda</taxon>
        <taxon>Hexapoda</taxon>
        <taxon>Insecta</taxon>
        <taxon>Pterygota</taxon>
        <taxon>Neoptera</taxon>
        <taxon>Endopterygota</taxon>
        <taxon>Lepidoptera</taxon>
        <taxon>Glossata</taxon>
        <taxon>Ditrysia</taxon>
        <taxon>Bombycoidea</taxon>
        <taxon>Lasiocampidae</taxon>
        <taxon>Dendrolimus</taxon>
    </lineage>
</organism>
<evidence type="ECO:0000313" key="2">
    <source>
        <dbReference type="Proteomes" id="UP000824533"/>
    </source>
</evidence>
<evidence type="ECO:0000313" key="1">
    <source>
        <dbReference type="EMBL" id="KAJ0175434.1"/>
    </source>
</evidence>
<proteinExistence type="predicted"/>
<name>A0ACC1CVE5_9NEOP</name>
<gene>
    <name evidence="1" type="ORF">K1T71_008593</name>
</gene>
<accession>A0ACC1CVE5</accession>
<protein>
    <submittedName>
        <fullName evidence="1">Uncharacterized protein</fullName>
    </submittedName>
</protein>
<comment type="caution">
    <text evidence="1">The sequence shown here is derived from an EMBL/GenBank/DDBJ whole genome shotgun (WGS) entry which is preliminary data.</text>
</comment>
<keyword evidence="2" id="KW-1185">Reference proteome</keyword>
<sequence length="1390" mass="157289">MASAIAVLQGLGQKMSKKEHQECRTLQINIPTPSAVDIEFTNITMKVSEGIRKRKTKTILKGVSGLFKSGQLTAIMGPSGAGKSSLMNALTGFATHGVTGRIRAGNSVCELSEKSSSTSSLKACRRKSCYILQDDRLNPLFTVAELLKFAADMKLGNTVTEKLKSSVINEVVLTLGLSGTENTRCGCLSGGQRKRLSIAVELIDNPPVVFLDEPTTGLDSLTSAQCMKMLKSLARDGRTIVCTIHQPPASIYSIFDQVYIMADGMCIYNGPSENTVPYLASLGLQCPIYHNPADYVLEVANGEYGNFNELLAKKCSRQERAPPIIAPAIVTEERQEVFSCGKMSIIITPPPEFYKFGIIFRRCIIQQYRDWTVTHLKFLLHMVIGVLLGLLFSQAGNDASKTFSNLGFLLVSCVYLGYTSLMPAILKFPTELPVLKKENFNNWYSLRTYYVAVLVTTIPMQICFSVIYSAPSYFLSGQPLELPRFLMFVLALSGVTLLADSLGNIIGTCVNPVNGTFLGAIMICAMLVFAGFLVLFLHMSITMRVISYISFMKYAFEALVLALYSNGRKPLTCPEDNPYCHMRYPTQIMSEFDIAENDYWTNITVLIVEIIITLTMLKLILIGCALMGVANLSGVNYYEILGISKQATAQEIRQAYKKLAIKYHPDKNQNTAEQETFIKITEAYETLKDPVKRRNYDIYGSYPSYSHKYDERSQAEYDDLYYNGLYHNDPFVETLSGANFYNFLKEGFYFINFYSPFCPPCQNVADSWKKLAEIYKGIVKVGAVNCKYHTSFCSHSMRIGSYPTLLFYPNGKNSNFIYYRGERTLEALDAFVIAHLRRLVHIPTASQLKNIDKPMAYVLGVNRIESNALTRIAYQLNGLVSVVLVEDDDLRERLTKDQETTVVFKYKSTKKEIQSIEENEIVKEISNTLPKIKQIDPEQLKVIRSELRSGSKIPWVFYFSTKEENKLLLHQLMMAFPHLNFGEIDCDKWTELCASLHVEAPPAWGVLKRGGAYQRAHTNHIEDFLQIAIHSHRLQTLSTSDFTRILDGDTGVWVLLVAPHRVPWESMAEPFTQASLQFANNEDINFGILSCTATTDRYCRQVAHDRPVIRIQNGSKEYTYNGHVNRNSILEFINLIRESGDMELNEQQLFDIMDPGRKYSWLVAFLPKCGEFCDQIAHEWLLVARKLRALPWVRVGLLRCGTTGLCANVRSPTARLYPIASQHHYSVSLQHISEAPYMLEWSLEYIDDSVQKLNWPTFSRTVIAEELNLSSGKKPWLIYYHSPRCYRCYEMYADFAIAGIFLKNAVNVGKVNCISERGLCQHEQIGSYPTLKLYLNRNHRQKISSVITLQISDHSSLRRDIKAHLAKYDQNLLYRIDNIGISKDYLRDEL</sequence>